<dbReference type="AlphaFoldDB" id="A0A1L7WD89"/>
<dbReference type="GO" id="GO:0016158">
    <property type="term" value="F:inositol hexakisphosphate 3-phosphatase activity"/>
    <property type="evidence" value="ECO:0007669"/>
    <property type="project" value="UniProtKB-EC"/>
</dbReference>
<dbReference type="EC" id="3.1.3.8" evidence="2"/>
<evidence type="ECO:0000256" key="2">
    <source>
        <dbReference type="ARBA" id="ARBA00012632"/>
    </source>
</evidence>
<dbReference type="Pfam" id="PF00328">
    <property type="entry name" value="His_Phos_2"/>
    <property type="match status" value="1"/>
</dbReference>
<gene>
    <name evidence="5" type="ORF">PAC_00543</name>
</gene>
<proteinExistence type="inferred from homology"/>
<keyword evidence="4" id="KW-0812">Transmembrane</keyword>
<dbReference type="OrthoDB" id="6509975at2759"/>
<evidence type="ECO:0000313" key="5">
    <source>
        <dbReference type="EMBL" id="CZR50669.1"/>
    </source>
</evidence>
<keyword evidence="6" id="KW-1185">Reference proteome</keyword>
<keyword evidence="4" id="KW-0472">Membrane</keyword>
<comment type="similarity">
    <text evidence="1">Belongs to the histidine acid phosphatase family.</text>
</comment>
<evidence type="ECO:0000313" key="6">
    <source>
        <dbReference type="Proteomes" id="UP000184330"/>
    </source>
</evidence>
<evidence type="ECO:0000256" key="1">
    <source>
        <dbReference type="ARBA" id="ARBA00005375"/>
    </source>
</evidence>
<dbReference type="PROSITE" id="PS00616">
    <property type="entry name" value="HIS_ACID_PHOSPHAT_1"/>
    <property type="match status" value="1"/>
</dbReference>
<dbReference type="Gene3D" id="3.40.50.1240">
    <property type="entry name" value="Phosphoglycerate mutase-like"/>
    <property type="match status" value="1"/>
</dbReference>
<dbReference type="InterPro" id="IPR033379">
    <property type="entry name" value="Acid_Pase_AS"/>
</dbReference>
<keyword evidence="4" id="KW-1133">Transmembrane helix</keyword>
<dbReference type="STRING" id="576137.A0A1L7WD89"/>
<feature type="transmembrane region" description="Helical" evidence="4">
    <location>
        <begin position="40"/>
        <end position="67"/>
    </location>
</feature>
<dbReference type="SUPFAM" id="SSF53254">
    <property type="entry name" value="Phosphoglycerate mutase-like"/>
    <property type="match status" value="1"/>
</dbReference>
<sequence length="593" mass="65480">MKAAMSNDTNWEYKSLEALEQDGVSKCCKSSKQKRILKNAAIALVSIIMLYCTFAMLFNNFLLLAAFTTAKAATIPGTGAEAASSTKVPQYFQTSPELWAGPTATGRAPFLAQTNPVEFASTVTFVPNQPLETAVPIVGASQNQSIFQLMGQLSPYFSNPTGFGVNEYPLPPGANITQVQMLSRHGSRYPTTGANVQTFGAKVANLAGKFKASGALTFLNNWKYELGAEILVPRGRQELFDSGILHYYQYGQLYNPYSKIIVRTTTQDRMLKSAEYFMAGFFGLEWTNNATIEVIIESAGFNNSLAGYDNCVNSNNYRSQGGINATLAWVETYLQNATARFQSMISPEFNWTVGDTYAAQNMCPYETVAYGYSAFCNLFIYSEWEGFEYSLDLMFAGGSSFQSPTGRAVGIGYVQEIVARLQNHTLGYSGSQINTTLDNNTVTFPLNQSLYFDFSHDTNIMSILTAFGFKQFNTLLPETSYPGPHNLTVSHLEPFGARLDMEVIKTPHPLSVDREYLDGEETTYIHFILNQRTLPLGFSFPECGADRLDGWCELDTFLKVQENSTALANYDYACNGDYAAVPYGRVTDGAPNN</sequence>
<evidence type="ECO:0000256" key="3">
    <source>
        <dbReference type="ARBA" id="ARBA00022801"/>
    </source>
</evidence>
<dbReference type="Proteomes" id="UP000184330">
    <property type="component" value="Unassembled WGS sequence"/>
</dbReference>
<name>A0A1L7WD89_9HELO</name>
<dbReference type="InterPro" id="IPR029033">
    <property type="entry name" value="His_PPase_superfam"/>
</dbReference>
<reference evidence="5 6" key="1">
    <citation type="submission" date="2016-03" db="EMBL/GenBank/DDBJ databases">
        <authorList>
            <person name="Ploux O."/>
        </authorList>
    </citation>
    <scope>NUCLEOTIDE SEQUENCE [LARGE SCALE GENOMIC DNA]</scope>
    <source>
        <strain evidence="5 6">UAMH 11012</strain>
    </source>
</reference>
<dbReference type="EMBL" id="FJOG01000001">
    <property type="protein sequence ID" value="CZR50669.1"/>
    <property type="molecule type" value="Genomic_DNA"/>
</dbReference>
<accession>A0A1L7WD89</accession>
<dbReference type="CDD" id="cd07061">
    <property type="entry name" value="HP_HAP_like"/>
    <property type="match status" value="1"/>
</dbReference>
<dbReference type="PANTHER" id="PTHR20963">
    <property type="entry name" value="MULTIPLE INOSITOL POLYPHOSPHATE PHOSPHATASE-RELATED"/>
    <property type="match status" value="1"/>
</dbReference>
<dbReference type="FunFam" id="3.40.50.1240:FF:000147">
    <property type="match status" value="1"/>
</dbReference>
<keyword evidence="3" id="KW-0378">Hydrolase</keyword>
<evidence type="ECO:0000256" key="4">
    <source>
        <dbReference type="SAM" id="Phobius"/>
    </source>
</evidence>
<dbReference type="GO" id="GO:0003993">
    <property type="term" value="F:acid phosphatase activity"/>
    <property type="evidence" value="ECO:0007669"/>
    <property type="project" value="TreeGrafter"/>
</dbReference>
<dbReference type="PROSITE" id="PS00778">
    <property type="entry name" value="HIS_ACID_PHOSPHAT_2"/>
    <property type="match status" value="1"/>
</dbReference>
<organism evidence="5 6">
    <name type="scientific">Phialocephala subalpina</name>
    <dbReference type="NCBI Taxonomy" id="576137"/>
    <lineage>
        <taxon>Eukaryota</taxon>
        <taxon>Fungi</taxon>
        <taxon>Dikarya</taxon>
        <taxon>Ascomycota</taxon>
        <taxon>Pezizomycotina</taxon>
        <taxon>Leotiomycetes</taxon>
        <taxon>Helotiales</taxon>
        <taxon>Mollisiaceae</taxon>
        <taxon>Phialocephala</taxon>
        <taxon>Phialocephala fortinii species complex</taxon>
    </lineage>
</organism>
<dbReference type="PANTHER" id="PTHR20963:SF43">
    <property type="entry name" value="PUTATIVE (AFU_ORTHOLOGUE AFUA_7G01240)-RELATED"/>
    <property type="match status" value="1"/>
</dbReference>
<dbReference type="InterPro" id="IPR000560">
    <property type="entry name" value="His_Pase_clade-2"/>
</dbReference>
<protein>
    <recommendedName>
        <fullName evidence="2">3-phytase</fullName>
        <ecNumber evidence="2">3.1.3.8</ecNumber>
    </recommendedName>
</protein>